<evidence type="ECO:0000313" key="1">
    <source>
        <dbReference type="RefSeq" id="XP_016983991.1"/>
    </source>
</evidence>
<dbReference type="RefSeq" id="XP_016983991.1">
    <property type="nucleotide sequence ID" value="XM_017128502.1"/>
</dbReference>
<protein>
    <submittedName>
        <fullName evidence="1">Uncharacterized protein LOC108048040</fullName>
    </submittedName>
</protein>
<gene>
    <name evidence="1" type="primary">LOC108048040</name>
</gene>
<name>A0A6P4FEM5_DRORH</name>
<organism evidence="1">
    <name type="scientific">Drosophila rhopaloa</name>
    <name type="common">Fruit fly</name>
    <dbReference type="NCBI Taxonomy" id="1041015"/>
    <lineage>
        <taxon>Eukaryota</taxon>
        <taxon>Metazoa</taxon>
        <taxon>Ecdysozoa</taxon>
        <taxon>Arthropoda</taxon>
        <taxon>Hexapoda</taxon>
        <taxon>Insecta</taxon>
        <taxon>Pterygota</taxon>
        <taxon>Neoptera</taxon>
        <taxon>Endopterygota</taxon>
        <taxon>Diptera</taxon>
        <taxon>Brachycera</taxon>
        <taxon>Muscomorpha</taxon>
        <taxon>Ephydroidea</taxon>
        <taxon>Drosophilidae</taxon>
        <taxon>Drosophila</taxon>
        <taxon>Sophophora</taxon>
    </lineage>
</organism>
<reference evidence="1" key="1">
    <citation type="submission" date="2025-08" db="UniProtKB">
        <authorList>
            <consortium name="RefSeq"/>
        </authorList>
    </citation>
    <scope>IDENTIFICATION</scope>
</reference>
<proteinExistence type="predicted"/>
<accession>A0A6P4FEM5</accession>
<sequence>MKGVIMLHSDIPKVLFSSIKEDDPYRASKLFQIERWCYTNWRLHQKSGRKGCNFLAQVLSDEDCWKKVDNLHGVKLDRQIVGKKLIVQNSNNPFSTDKRYEIACRYCLEEDIIALFEERKNKLSAQGKSSLLGYSHLVKTLSGNLLIVFWSHFVSGYISKLNLDGCHPYEYGLKCAVSLKQEQAVEFFWNKIKSLPESEMSEQKKDEILMKTAVYVAGNRCNSYPEIFEFCFSQISPDKYPELLKRDLAENGYYGSLNTLQGALRFDQFQALFDYLKPSNVSEDKYLVWLHYIKTENSSYYAGEGAKLFMHMWRKEGFDSHRTYVLKEEVCNRSCFLVTSLLVPWVNQNYMEPVWAILDKANSDQIKEFMDSRQAEYIRSVLEQRDIDSLNKFLSYGKSTAEGFTSLTEVKLSKACEQLGLGN</sequence>
<dbReference type="AlphaFoldDB" id="A0A6P4FEM5"/>